<name>A0A0F0LR70_9MICO</name>
<feature type="transmembrane region" description="Helical" evidence="2">
    <location>
        <begin position="103"/>
        <end position="124"/>
    </location>
</feature>
<reference evidence="4 5" key="1">
    <citation type="submission" date="2015-02" db="EMBL/GenBank/DDBJ databases">
        <title>Draft genome sequences of ten Microbacterium spp. with emphasis on heavy metal contaminated environments.</title>
        <authorList>
            <person name="Corretto E."/>
        </authorList>
    </citation>
    <scope>NUCLEOTIDE SEQUENCE [LARGE SCALE GENOMIC DNA]</scope>
    <source>
        <strain evidence="4 5">ARN176</strain>
    </source>
</reference>
<evidence type="ECO:0000313" key="4">
    <source>
        <dbReference type="EMBL" id="KJL35179.1"/>
    </source>
</evidence>
<gene>
    <name evidence="4" type="ORF">RS86_00562</name>
</gene>
<feature type="compositionally biased region" description="Low complexity" evidence="1">
    <location>
        <begin position="31"/>
        <end position="50"/>
    </location>
</feature>
<dbReference type="AlphaFoldDB" id="A0A0F0LR70"/>
<evidence type="ECO:0000259" key="3">
    <source>
        <dbReference type="Pfam" id="PF14219"/>
    </source>
</evidence>
<dbReference type="PATRIC" id="fig|582680.6.peg.578"/>
<dbReference type="RefSeq" id="WP_152642049.1">
    <property type="nucleotide sequence ID" value="NZ_JYIX01000024.1"/>
</dbReference>
<feature type="transmembrane region" description="Helical" evidence="2">
    <location>
        <begin position="188"/>
        <end position="205"/>
    </location>
</feature>
<comment type="caution">
    <text evidence="4">The sequence shown here is derived from an EMBL/GenBank/DDBJ whole genome shotgun (WGS) entry which is preliminary data.</text>
</comment>
<evidence type="ECO:0000313" key="5">
    <source>
        <dbReference type="Proteomes" id="UP000033740"/>
    </source>
</evidence>
<evidence type="ECO:0000256" key="1">
    <source>
        <dbReference type="SAM" id="MobiDB-lite"/>
    </source>
</evidence>
<dbReference type="Pfam" id="PF14219">
    <property type="entry name" value="DUF4328"/>
    <property type="match status" value="1"/>
</dbReference>
<proteinExistence type="predicted"/>
<feature type="domain" description="DUF4328" evidence="3">
    <location>
        <begin position="134"/>
        <end position="280"/>
    </location>
</feature>
<dbReference type="InterPro" id="IPR025565">
    <property type="entry name" value="DUF4328"/>
</dbReference>
<protein>
    <recommendedName>
        <fullName evidence="3">DUF4328 domain-containing protein</fullName>
    </recommendedName>
</protein>
<feature type="compositionally biased region" description="Pro residues" evidence="1">
    <location>
        <begin position="1"/>
        <end position="15"/>
    </location>
</feature>
<keyword evidence="2" id="KW-0812">Transmembrane</keyword>
<dbReference type="STRING" id="582680.RS86_00562"/>
<feature type="transmembrane region" description="Helical" evidence="2">
    <location>
        <begin position="254"/>
        <end position="276"/>
    </location>
</feature>
<keyword evidence="2" id="KW-0472">Membrane</keyword>
<feature type="region of interest" description="Disordered" evidence="1">
    <location>
        <begin position="1"/>
        <end position="59"/>
    </location>
</feature>
<dbReference type="EMBL" id="JYIX01000024">
    <property type="protein sequence ID" value="KJL35179.1"/>
    <property type="molecule type" value="Genomic_DNA"/>
</dbReference>
<organism evidence="4 5">
    <name type="scientific">Microbacterium azadirachtae</name>
    <dbReference type="NCBI Taxonomy" id="582680"/>
    <lineage>
        <taxon>Bacteria</taxon>
        <taxon>Bacillati</taxon>
        <taxon>Actinomycetota</taxon>
        <taxon>Actinomycetes</taxon>
        <taxon>Micrococcales</taxon>
        <taxon>Microbacteriaceae</taxon>
        <taxon>Microbacterium</taxon>
    </lineage>
</organism>
<sequence>MSDPQPPAAPQPEPEPQYGTPAFPPPPPSAPYGADGYAPPGATAPHPAAPVMQPGPQIPYPGAPTYQAAQPGYPGAPGMHPGVWLQAPAAVRPLRSIGAATRILIAVYATLSLVTVLTDGWGIMTLDAYSSGSVGAEALNVFDGSSLSLSLISVGVLIAAAVCWVVWQYRAAASVPRAGLRRSPGWHVGSWFIPVVSLFFPFQNVSDLARSSRAELSGGLRGTWWTLWLASNLVGSIASQAASTAKSIPGLTGALAGSMLSELLVIGAAVFAWIIVARITDAIDPKRR</sequence>
<keyword evidence="5" id="KW-1185">Reference proteome</keyword>
<dbReference type="Proteomes" id="UP000033740">
    <property type="component" value="Unassembled WGS sequence"/>
</dbReference>
<keyword evidence="2" id="KW-1133">Transmembrane helix</keyword>
<feature type="transmembrane region" description="Helical" evidence="2">
    <location>
        <begin position="144"/>
        <end position="167"/>
    </location>
</feature>
<accession>A0A0F0LR70</accession>
<evidence type="ECO:0000256" key="2">
    <source>
        <dbReference type="SAM" id="Phobius"/>
    </source>
</evidence>